<name>A0A0D8XWH3_DICVI</name>
<dbReference type="Proteomes" id="UP000053766">
    <property type="component" value="Unassembled WGS sequence"/>
</dbReference>
<protein>
    <submittedName>
        <fullName evidence="2">Uncharacterized protein</fullName>
    </submittedName>
</protein>
<evidence type="ECO:0000313" key="3">
    <source>
        <dbReference type="Proteomes" id="UP000053766"/>
    </source>
</evidence>
<keyword evidence="1" id="KW-1133">Transmembrane helix</keyword>
<dbReference type="EMBL" id="KN716279">
    <property type="protein sequence ID" value="KJH48134.1"/>
    <property type="molecule type" value="Genomic_DNA"/>
</dbReference>
<reference evidence="2 3" key="1">
    <citation type="submission" date="2013-11" db="EMBL/GenBank/DDBJ databases">
        <title>Draft genome of the bovine lungworm Dictyocaulus viviparus.</title>
        <authorList>
            <person name="Mitreva M."/>
        </authorList>
    </citation>
    <scope>NUCLEOTIDE SEQUENCE [LARGE SCALE GENOMIC DNA]</scope>
    <source>
        <strain evidence="2 3">HannoverDv2000</strain>
    </source>
</reference>
<dbReference type="OrthoDB" id="5823913at2759"/>
<proteinExistence type="predicted"/>
<reference evidence="3" key="2">
    <citation type="journal article" date="2016" name="Sci. Rep.">
        <title>Dictyocaulus viviparus genome, variome and transcriptome elucidate lungworm biology and support future intervention.</title>
        <authorList>
            <person name="McNulty S.N."/>
            <person name="Strube C."/>
            <person name="Rosa B.A."/>
            <person name="Martin J.C."/>
            <person name="Tyagi R."/>
            <person name="Choi Y.J."/>
            <person name="Wang Q."/>
            <person name="Hallsworth Pepin K."/>
            <person name="Zhang X."/>
            <person name="Ozersky P."/>
            <person name="Wilson R.K."/>
            <person name="Sternberg P.W."/>
            <person name="Gasser R.B."/>
            <person name="Mitreva M."/>
        </authorList>
    </citation>
    <scope>NUCLEOTIDE SEQUENCE [LARGE SCALE GENOMIC DNA]</scope>
    <source>
        <strain evidence="3">HannoverDv2000</strain>
    </source>
</reference>
<feature type="transmembrane region" description="Helical" evidence="1">
    <location>
        <begin position="65"/>
        <end position="85"/>
    </location>
</feature>
<accession>A0A0D8XWH3</accession>
<dbReference type="AlphaFoldDB" id="A0A0D8XWH3"/>
<evidence type="ECO:0000313" key="2">
    <source>
        <dbReference type="EMBL" id="KJH48134.1"/>
    </source>
</evidence>
<evidence type="ECO:0000256" key="1">
    <source>
        <dbReference type="SAM" id="Phobius"/>
    </source>
</evidence>
<gene>
    <name evidence="2" type="ORF">DICVIV_05788</name>
</gene>
<keyword evidence="3" id="KW-1185">Reference proteome</keyword>
<organism evidence="2 3">
    <name type="scientific">Dictyocaulus viviparus</name>
    <name type="common">Bovine lungworm</name>
    <dbReference type="NCBI Taxonomy" id="29172"/>
    <lineage>
        <taxon>Eukaryota</taxon>
        <taxon>Metazoa</taxon>
        <taxon>Ecdysozoa</taxon>
        <taxon>Nematoda</taxon>
        <taxon>Chromadorea</taxon>
        <taxon>Rhabditida</taxon>
        <taxon>Rhabditina</taxon>
        <taxon>Rhabditomorpha</taxon>
        <taxon>Strongyloidea</taxon>
        <taxon>Metastrongylidae</taxon>
        <taxon>Dictyocaulus</taxon>
    </lineage>
</organism>
<keyword evidence="1" id="KW-0472">Membrane</keyword>
<sequence>MTPESTRIQEVVLDRQNGKQINGEANSKPPVVETSEVVDSCGCPINLRVVKDALNEVPPEYKETAFSLSLVIISLMGLFFSIVLYRYLHHLYIPEPEGWFCRNFGELFAPLFDFLCETEPIGGFFHEMKRNSQILASELQDAASNFIQSLLDGFHAFVTIYSKMIEGFVVNIDSGIQELMENVRQNIAFLFRFCGQFVHAISYFIVRCAQSMFSIFHTVAEDNEL</sequence>
<keyword evidence="1" id="KW-0812">Transmembrane</keyword>